<protein>
    <submittedName>
        <fullName evidence="1">Uncharacterized protein</fullName>
    </submittedName>
</protein>
<reference evidence="1" key="1">
    <citation type="submission" date="2024-03" db="EMBL/GenBank/DDBJ databases">
        <title>Complete genome sequence of Sulfurisphaera javensis strain KD-1.</title>
        <authorList>
            <person name="Sakai H."/>
            <person name="Nur N."/>
            <person name="Suwanto A."/>
            <person name="Kurosawa N."/>
        </authorList>
    </citation>
    <scope>NUCLEOTIDE SEQUENCE</scope>
    <source>
        <strain evidence="1">KD-1</strain>
    </source>
</reference>
<organism evidence="1">
    <name type="scientific">Sulfurisphaera javensis</name>
    <dbReference type="NCBI Taxonomy" id="2049879"/>
    <lineage>
        <taxon>Archaea</taxon>
        <taxon>Thermoproteota</taxon>
        <taxon>Thermoprotei</taxon>
        <taxon>Sulfolobales</taxon>
        <taxon>Sulfolobaceae</taxon>
        <taxon>Sulfurisphaera</taxon>
    </lineage>
</organism>
<gene>
    <name evidence="1" type="ORF">SJAV_08130</name>
</gene>
<accession>A0AAT9GQA7</accession>
<dbReference type="EMBL" id="AP031322">
    <property type="protein sequence ID" value="BFH72869.1"/>
    <property type="molecule type" value="Genomic_DNA"/>
</dbReference>
<sequence>MLVVATEMLYPLLLSSINCLYKLEDIVLPIMVLLEEPLYIERNSIAIIIPIRKARRLIFLIVL</sequence>
<dbReference type="AlphaFoldDB" id="A0AAT9GQA7"/>
<proteinExistence type="predicted"/>
<dbReference type="KEGG" id="sjv:SJAV_08130"/>
<evidence type="ECO:0000313" key="1">
    <source>
        <dbReference type="EMBL" id="BFH72869.1"/>
    </source>
</evidence>
<name>A0AAT9GQA7_9CREN</name>